<protein>
    <submittedName>
        <fullName evidence="2">Uncharacterized protein</fullName>
    </submittedName>
</protein>
<name>A0A4Z2IEV8_9TELE</name>
<accession>A0A4Z2IEV8</accession>
<sequence length="291" mass="30825">MSQRFTVCKSDGNRRPADIQGEVNQLFEGDEPPSSGGGAEGEDAAGAEVVVVQVVLKEMGSTLSKELASCTLYVLAELQPCGDWRRCIHFTGCHDICTFNSCFLHVQNVPKRNGTRTNRSAVTRTGGCKADLGDTNMGRRKGEEEEEEEEEEEGEGGGRAFLLDRATQTATNPSRVHSSSSSCGTRLHRQPPRSRVCVLTAPPPLTPRSGVVVILRGAVAPQRAREGGGRRLGPASAAWASPQSTGSVSSSRSAGATLSITVTAHATALAQCQEGETAEPAGLKKLISNYF</sequence>
<keyword evidence="3" id="KW-1185">Reference proteome</keyword>
<feature type="region of interest" description="Disordered" evidence="1">
    <location>
        <begin position="222"/>
        <end position="252"/>
    </location>
</feature>
<feature type="compositionally biased region" description="Low complexity" evidence="1">
    <location>
        <begin position="240"/>
        <end position="252"/>
    </location>
</feature>
<evidence type="ECO:0000313" key="3">
    <source>
        <dbReference type="Proteomes" id="UP000314294"/>
    </source>
</evidence>
<evidence type="ECO:0000256" key="1">
    <source>
        <dbReference type="SAM" id="MobiDB-lite"/>
    </source>
</evidence>
<evidence type="ECO:0000313" key="2">
    <source>
        <dbReference type="EMBL" id="TNN76518.1"/>
    </source>
</evidence>
<dbReference type="EMBL" id="SRLO01000093">
    <property type="protein sequence ID" value="TNN76518.1"/>
    <property type="molecule type" value="Genomic_DNA"/>
</dbReference>
<comment type="caution">
    <text evidence="2">The sequence shown here is derived from an EMBL/GenBank/DDBJ whole genome shotgun (WGS) entry which is preliminary data.</text>
</comment>
<proteinExistence type="predicted"/>
<feature type="compositionally biased region" description="Polar residues" evidence="1">
    <location>
        <begin position="166"/>
        <end position="184"/>
    </location>
</feature>
<dbReference type="AlphaFoldDB" id="A0A4Z2IEV8"/>
<feature type="region of interest" description="Disordered" evidence="1">
    <location>
        <begin position="113"/>
        <end position="201"/>
    </location>
</feature>
<reference evidence="2 3" key="1">
    <citation type="submission" date="2019-03" db="EMBL/GenBank/DDBJ databases">
        <title>First draft genome of Liparis tanakae, snailfish: a comprehensive survey of snailfish specific genes.</title>
        <authorList>
            <person name="Kim W."/>
            <person name="Song I."/>
            <person name="Jeong J.-H."/>
            <person name="Kim D."/>
            <person name="Kim S."/>
            <person name="Ryu S."/>
            <person name="Song J.Y."/>
            <person name="Lee S.K."/>
        </authorList>
    </citation>
    <scope>NUCLEOTIDE SEQUENCE [LARGE SCALE GENOMIC DNA]</scope>
    <source>
        <tissue evidence="2">Muscle</tissue>
    </source>
</reference>
<feature type="compositionally biased region" description="Acidic residues" evidence="1">
    <location>
        <begin position="144"/>
        <end position="155"/>
    </location>
</feature>
<gene>
    <name evidence="2" type="ORF">EYF80_013383</name>
</gene>
<organism evidence="2 3">
    <name type="scientific">Liparis tanakae</name>
    <name type="common">Tanaka's snailfish</name>
    <dbReference type="NCBI Taxonomy" id="230148"/>
    <lineage>
        <taxon>Eukaryota</taxon>
        <taxon>Metazoa</taxon>
        <taxon>Chordata</taxon>
        <taxon>Craniata</taxon>
        <taxon>Vertebrata</taxon>
        <taxon>Euteleostomi</taxon>
        <taxon>Actinopterygii</taxon>
        <taxon>Neopterygii</taxon>
        <taxon>Teleostei</taxon>
        <taxon>Neoteleostei</taxon>
        <taxon>Acanthomorphata</taxon>
        <taxon>Eupercaria</taxon>
        <taxon>Perciformes</taxon>
        <taxon>Cottioidei</taxon>
        <taxon>Cottales</taxon>
        <taxon>Liparidae</taxon>
        <taxon>Liparis</taxon>
    </lineage>
</organism>
<dbReference type="Proteomes" id="UP000314294">
    <property type="component" value="Unassembled WGS sequence"/>
</dbReference>